<evidence type="ECO:0000259" key="1">
    <source>
        <dbReference type="PROSITE" id="PS50043"/>
    </source>
</evidence>
<dbReference type="InterPro" id="IPR027417">
    <property type="entry name" value="P-loop_NTPase"/>
</dbReference>
<dbReference type="InterPro" id="IPR011990">
    <property type="entry name" value="TPR-like_helical_dom_sf"/>
</dbReference>
<keyword evidence="3" id="KW-1185">Reference proteome</keyword>
<organism evidence="2 3">
    <name type="scientific">Amycolatopsis lurida NRRL 2430</name>
    <dbReference type="NCBI Taxonomy" id="1460371"/>
    <lineage>
        <taxon>Bacteria</taxon>
        <taxon>Bacillati</taxon>
        <taxon>Actinomycetota</taxon>
        <taxon>Actinomycetes</taxon>
        <taxon>Pseudonocardiales</taxon>
        <taxon>Pseudonocardiaceae</taxon>
        <taxon>Amycolatopsis</taxon>
    </lineage>
</organism>
<dbReference type="Proteomes" id="UP000256220">
    <property type="component" value="Unassembled WGS sequence"/>
</dbReference>
<protein>
    <recommendedName>
        <fullName evidence="1">HTH luxR-type domain-containing protein</fullName>
    </recommendedName>
</protein>
<dbReference type="Pfam" id="PF13401">
    <property type="entry name" value="AAA_22"/>
    <property type="match status" value="1"/>
</dbReference>
<dbReference type="PANTHER" id="PTHR47691">
    <property type="entry name" value="REGULATOR-RELATED"/>
    <property type="match status" value="1"/>
</dbReference>
<dbReference type="GO" id="GO:0003677">
    <property type="term" value="F:DNA binding"/>
    <property type="evidence" value="ECO:0007669"/>
    <property type="project" value="InterPro"/>
</dbReference>
<dbReference type="CDD" id="cd06170">
    <property type="entry name" value="LuxR_C_like"/>
    <property type="match status" value="1"/>
</dbReference>
<evidence type="ECO:0000313" key="3">
    <source>
        <dbReference type="Proteomes" id="UP000256220"/>
    </source>
</evidence>
<dbReference type="Pfam" id="PF00196">
    <property type="entry name" value="GerE"/>
    <property type="match status" value="1"/>
</dbReference>
<dbReference type="EMBL" id="JFBM01000091">
    <property type="protein sequence ID" value="KFU75220.1"/>
    <property type="molecule type" value="Genomic_DNA"/>
</dbReference>
<dbReference type="PANTHER" id="PTHR47691:SF3">
    <property type="entry name" value="HTH-TYPE TRANSCRIPTIONAL REGULATOR RV0890C-RELATED"/>
    <property type="match status" value="1"/>
</dbReference>
<dbReference type="Gene3D" id="3.40.50.300">
    <property type="entry name" value="P-loop containing nucleotide triphosphate hydrolases"/>
    <property type="match status" value="1"/>
</dbReference>
<dbReference type="SUPFAM" id="SSF46894">
    <property type="entry name" value="C-terminal effector domain of the bipartite response regulators"/>
    <property type="match status" value="1"/>
</dbReference>
<dbReference type="AlphaFoldDB" id="A0A2P2FET4"/>
<dbReference type="InterPro" id="IPR000792">
    <property type="entry name" value="Tscrpt_reg_LuxR_C"/>
</dbReference>
<dbReference type="Gene3D" id="1.25.40.10">
    <property type="entry name" value="Tetratricopeptide repeat domain"/>
    <property type="match status" value="1"/>
</dbReference>
<reference evidence="2 3" key="1">
    <citation type="journal article" date="2014" name="Genome Announc.">
        <title>Draft Genome Sequence of Amycolatopsis lurida NRRL 2430, Producer of the Glycopeptide Family Antibiotic Ristocetin.</title>
        <authorList>
            <person name="Kwun M.J."/>
            <person name="Hong H.J."/>
        </authorList>
    </citation>
    <scope>NUCLEOTIDE SEQUENCE [LARGE SCALE GENOMIC DNA]</scope>
    <source>
        <strain evidence="2 3">NRRL 2430</strain>
    </source>
</reference>
<dbReference type="SMART" id="SM00421">
    <property type="entry name" value="HTH_LUXR"/>
    <property type="match status" value="1"/>
</dbReference>
<dbReference type="SUPFAM" id="SSF48452">
    <property type="entry name" value="TPR-like"/>
    <property type="match status" value="1"/>
</dbReference>
<dbReference type="InterPro" id="IPR036388">
    <property type="entry name" value="WH-like_DNA-bd_sf"/>
</dbReference>
<dbReference type="InterPro" id="IPR016032">
    <property type="entry name" value="Sig_transdc_resp-reg_C-effctor"/>
</dbReference>
<dbReference type="SUPFAM" id="SSF52540">
    <property type="entry name" value="P-loop containing nucleoside triphosphate hydrolases"/>
    <property type="match status" value="1"/>
</dbReference>
<dbReference type="PROSITE" id="PS00622">
    <property type="entry name" value="HTH_LUXR_1"/>
    <property type="match status" value="1"/>
</dbReference>
<comment type="caution">
    <text evidence="2">The sequence shown here is derived from an EMBL/GenBank/DDBJ whole genome shotgun (WGS) entry which is preliminary data.</text>
</comment>
<feature type="domain" description="HTH luxR-type" evidence="1">
    <location>
        <begin position="699"/>
        <end position="764"/>
    </location>
</feature>
<dbReference type="GO" id="GO:0016887">
    <property type="term" value="F:ATP hydrolysis activity"/>
    <property type="evidence" value="ECO:0007669"/>
    <property type="project" value="InterPro"/>
</dbReference>
<gene>
    <name evidence="2" type="ORF">BB31_42735</name>
</gene>
<accession>A0A2P2FET4</accession>
<evidence type="ECO:0000313" key="2">
    <source>
        <dbReference type="EMBL" id="KFU75220.1"/>
    </source>
</evidence>
<dbReference type="Gene3D" id="1.10.10.10">
    <property type="entry name" value="Winged helix-like DNA-binding domain superfamily/Winged helix DNA-binding domain"/>
    <property type="match status" value="1"/>
</dbReference>
<proteinExistence type="predicted"/>
<dbReference type="InterPro" id="IPR049945">
    <property type="entry name" value="AAA_22"/>
</dbReference>
<sequence>MSIHGNLPIEVTSFVGRDSELAELSRLLSTGRLLTLVGPVGVGKTRLAVRAAREAADRFPGGVCMVRLDVVEDAGLLPRVVAAQLGLNGATKDPVVQVIDFLQSRSMLLLMDNCEHLVDACAEFVETLLQSTASVCVLATSRQVLDVNGEQLLSVQPLAVQGVGAPRSGSRGDAVALFEERLKSCVGKSFGSAQDRELVTKICYALDGIPLAIELAVPWLRVITLAEMAERLKDCFRLLAKSNRSGPLRHRTFASAVDWSYQLCTPAEARLWSRLSVFVDGFTLHAAEAVCVEACEDVDLLDLFSGLADKSILIRDVDHGVARYRMLETLRQFGVHKLLEAGESAAVQRRHAEFFGDMVHRLSAAWLGPHQLEVIAEVQQERGNLGAAFEFYLRIPEASVRGARIAVDLEFYWVHCGYFGEGLHWIDRVLALPELPADLRIHAMLIRVYAATALGDAEATAAMAAEAVAQARDLEDPVALGNALLAQGGSALVRTKYSLAEAAYVECLACYEGAGLVNCNVILAYAARGMVAGFSGQLGLTEDLARRAIAIADEHGEQCIRANALYTLALAEWQLGRIADALRDARQGLMLKSKFGDLLGQVMIVELCAWIASAMGNALVCAKLLGVAHRLWLRAGGATMLDSETWRAPHRDCELAARRSLDSVQFEAAFAEGAAQAIDLRHAVTFVLATSAASPKAALAASESVLTRREEQIAELIVRGETNKAIAVDLAISRRTVEAHVQHILAKLGFESRTQIGVWVVERRNKLA</sequence>
<name>A0A2P2FET4_AMYLU</name>
<dbReference type="PROSITE" id="PS50043">
    <property type="entry name" value="HTH_LUXR_2"/>
    <property type="match status" value="1"/>
</dbReference>
<dbReference type="PRINTS" id="PR00038">
    <property type="entry name" value="HTHLUXR"/>
</dbReference>
<dbReference type="GO" id="GO:0006355">
    <property type="term" value="P:regulation of DNA-templated transcription"/>
    <property type="evidence" value="ECO:0007669"/>
    <property type="project" value="InterPro"/>
</dbReference>